<accession>A0A6J5KSI8</accession>
<name>A0A6J5KSI8_9CAUD</name>
<reference evidence="2" key="1">
    <citation type="submission" date="2020-04" db="EMBL/GenBank/DDBJ databases">
        <authorList>
            <person name="Chiriac C."/>
            <person name="Salcher M."/>
            <person name="Ghai R."/>
            <person name="Kavagutti S V."/>
        </authorList>
    </citation>
    <scope>NUCLEOTIDE SEQUENCE</scope>
</reference>
<dbReference type="EMBL" id="LR796167">
    <property type="protein sequence ID" value="CAB4122990.1"/>
    <property type="molecule type" value="Genomic_DNA"/>
</dbReference>
<sequence>MIHIYAIHGAFSSPTIFNYLKAQLGPQYKWHFLDYQKETGGLQDIISRARPPTEPHHVVGHSMGGLIALALLHNSNITSVTTISTPLGGAEINFMQQYLSRSEFMSDINSSGEFIRGLQKSKPATPVQHIVSTAGFNPWIYEPCDGVVTLRSQRAFALGPVHDVASNHAEVMMNDLTVAHLKKFWS</sequence>
<protein>
    <submittedName>
        <fullName evidence="2">GPI inositol-deacylase PGAP1-like</fullName>
    </submittedName>
</protein>
<dbReference type="GO" id="GO:0016788">
    <property type="term" value="F:hydrolase activity, acting on ester bonds"/>
    <property type="evidence" value="ECO:0007669"/>
    <property type="project" value="InterPro"/>
</dbReference>
<dbReference type="SUPFAM" id="SSF53474">
    <property type="entry name" value="alpha/beta-Hydrolases"/>
    <property type="match status" value="1"/>
</dbReference>
<gene>
    <name evidence="2" type="ORF">UFOVP29_149</name>
</gene>
<evidence type="ECO:0000259" key="1">
    <source>
        <dbReference type="Pfam" id="PF07819"/>
    </source>
</evidence>
<evidence type="ECO:0000313" key="2">
    <source>
        <dbReference type="EMBL" id="CAB4122990.1"/>
    </source>
</evidence>
<feature type="domain" description="GPI inositol-deacylase PGAP1-like alpha/beta" evidence="1">
    <location>
        <begin position="46"/>
        <end position="100"/>
    </location>
</feature>
<dbReference type="InterPro" id="IPR012908">
    <property type="entry name" value="PGAP1-ab_dom-like"/>
</dbReference>
<dbReference type="Pfam" id="PF07819">
    <property type="entry name" value="PGAP1"/>
    <property type="match status" value="1"/>
</dbReference>
<dbReference type="InterPro" id="IPR029058">
    <property type="entry name" value="AB_hydrolase_fold"/>
</dbReference>
<proteinExistence type="predicted"/>
<organism evidence="2">
    <name type="scientific">uncultured Caudovirales phage</name>
    <dbReference type="NCBI Taxonomy" id="2100421"/>
    <lineage>
        <taxon>Viruses</taxon>
        <taxon>Duplodnaviria</taxon>
        <taxon>Heunggongvirae</taxon>
        <taxon>Uroviricota</taxon>
        <taxon>Caudoviricetes</taxon>
        <taxon>Peduoviridae</taxon>
        <taxon>Maltschvirus</taxon>
        <taxon>Maltschvirus maltsch</taxon>
    </lineage>
</organism>
<dbReference type="Gene3D" id="3.40.50.1820">
    <property type="entry name" value="alpha/beta hydrolase"/>
    <property type="match status" value="1"/>
</dbReference>